<feature type="region of interest" description="Disordered" evidence="1">
    <location>
        <begin position="43"/>
        <end position="64"/>
    </location>
</feature>
<reference evidence="2" key="1">
    <citation type="journal article" date="2004" name="Appl. Microbiol. Biotechnol.">
        <title>Indene bioconversion by a toluene inducible dioxygenase of Rhodococcus sp. I24.</title>
        <authorList>
            <person name="Priefert H."/>
            <person name="O'Brien X.M."/>
            <person name="Lessard P.A."/>
            <person name="Dexter A.F."/>
            <person name="Choi E.E."/>
            <person name="Tomic S."/>
            <person name="Nagpal G."/>
            <person name="Cho J.J."/>
            <person name="Agosto M."/>
            <person name="Yang L."/>
            <person name="Treadway S.L."/>
            <person name="Tamashiro L."/>
            <person name="Wallace M."/>
            <person name="Sinskey A.J."/>
        </authorList>
    </citation>
    <scope>NUCLEOTIDE SEQUENCE</scope>
    <source>
        <strain evidence="2">I24</strain>
    </source>
</reference>
<organism evidence="2">
    <name type="scientific">Rhodococcus aetherivorans</name>
    <dbReference type="NCBI Taxonomy" id="191292"/>
    <lineage>
        <taxon>Bacteria</taxon>
        <taxon>Bacillati</taxon>
        <taxon>Actinomycetota</taxon>
        <taxon>Actinomycetes</taxon>
        <taxon>Mycobacteriales</taxon>
        <taxon>Nocardiaceae</taxon>
        <taxon>Rhodococcus</taxon>
    </lineage>
</organism>
<dbReference type="EMBL" id="AF452376">
    <property type="protein sequence ID" value="AAL61665.1"/>
    <property type="molecule type" value="Genomic_DNA"/>
</dbReference>
<evidence type="ECO:0000313" key="2">
    <source>
        <dbReference type="EMBL" id="AAL61665.1"/>
    </source>
</evidence>
<name>Q8VQU4_9NOCA</name>
<feature type="compositionally biased region" description="Polar residues" evidence="1">
    <location>
        <begin position="49"/>
        <end position="64"/>
    </location>
</feature>
<sequence length="104" mass="11566">MALTKICSSGDLAPGEMLRFEKVQSRFWSVTWAESSSRLRTPAAMPIGHSQTGISRTTSWSAHSTGPSFACALARRRRSRPVCRCGPLWSNSRETTFSWTSRAE</sequence>
<proteinExistence type="predicted"/>
<evidence type="ECO:0000256" key="1">
    <source>
        <dbReference type="SAM" id="MobiDB-lite"/>
    </source>
</evidence>
<dbReference type="AlphaFoldDB" id="Q8VQU4"/>
<accession>Q8VQU4</accession>
<protein>
    <submittedName>
        <fullName evidence="2">Ferredoxin</fullName>
    </submittedName>
</protein>